<name>A0A142KC47_9CAUD</name>
<protein>
    <submittedName>
        <fullName evidence="1">Uncharacterized protein</fullName>
    </submittedName>
</protein>
<evidence type="ECO:0000313" key="2">
    <source>
        <dbReference type="Proteomes" id="UP000203938"/>
    </source>
</evidence>
<accession>A0A142KC47</accession>
<dbReference type="RefSeq" id="YP_009302802.1">
    <property type="nucleotide sequence ID" value="NC_031247.1"/>
</dbReference>
<gene>
    <name evidence="1" type="primary">45</name>
    <name evidence="1" type="ORF">SEA_BETTERKATZ_45</name>
</gene>
<dbReference type="KEGG" id="vg:29125610"/>
<keyword evidence="2" id="KW-1185">Reference proteome</keyword>
<reference evidence="2" key="1">
    <citation type="submission" date="2016-03" db="EMBL/GenBank/DDBJ databases">
        <authorList>
            <person name="Berryman E.N."/>
            <person name="Forrest K.M."/>
            <person name="McHale L."/>
            <person name="Wertz A.T."/>
            <person name="Zhuang Z."/>
            <person name="Kasturiarachi N.S."/>
            <person name="Pressimone C.A."/>
            <person name="Schiebel J.G."/>
            <person name="Furbee E.C."/>
            <person name="Grubb S.R."/>
            <person name="Warner M.H."/>
            <person name="Montgomery M.T."/>
            <person name="Garlena R.A."/>
            <person name="Russell D.A."/>
            <person name="Pope W.H."/>
            <person name="Jacobs-Sera D."/>
            <person name="Hendrix R.W."/>
            <person name="Hatfull G.F."/>
        </authorList>
    </citation>
    <scope>NUCLEOTIDE SEQUENCE [LARGE SCALE GENOMIC DNA]</scope>
</reference>
<dbReference type="Proteomes" id="UP000203938">
    <property type="component" value="Segment"/>
</dbReference>
<sequence length="106" mass="11458">MGAGNEIRPTDVVVELPPALAAVALALRAVRVEKAEVAERERALVENLQAALGENGTVGTVDGHPVVTWREHATNRLDSKALRADNPELADKYMKSGSSRRFEVVE</sequence>
<organism evidence="1 2">
    <name type="scientific">Gordonia phage BetterKatz</name>
    <dbReference type="NCBI Taxonomy" id="1821551"/>
    <lineage>
        <taxon>Viruses</taxon>
        <taxon>Duplodnaviria</taxon>
        <taxon>Heunggongvirae</taxon>
        <taxon>Uroviricota</taxon>
        <taxon>Caudoviricetes</taxon>
        <taxon>Betterkatzvirus</taxon>
        <taxon>Betterkatzvirus betterkatz</taxon>
    </lineage>
</organism>
<proteinExistence type="predicted"/>
<evidence type="ECO:0000313" key="1">
    <source>
        <dbReference type="EMBL" id="AMS03680.1"/>
    </source>
</evidence>
<dbReference type="GeneID" id="29125610"/>
<dbReference type="EMBL" id="KU963261">
    <property type="protein sequence ID" value="AMS03680.1"/>
    <property type="molecule type" value="Genomic_DNA"/>
</dbReference>